<feature type="compositionally biased region" description="Low complexity" evidence="1">
    <location>
        <begin position="430"/>
        <end position="441"/>
    </location>
</feature>
<proteinExistence type="predicted"/>
<dbReference type="EMBL" id="JAAXZR010000025">
    <property type="protein sequence ID" value="NLT80095.1"/>
    <property type="molecule type" value="Genomic_DNA"/>
</dbReference>
<dbReference type="SUPFAM" id="SSF53474">
    <property type="entry name" value="alpha/beta-Hydrolases"/>
    <property type="match status" value="1"/>
</dbReference>
<organism evidence="3 4">
    <name type="scientific">Bifidobacterium crudilactis</name>
    <dbReference type="NCBI Taxonomy" id="327277"/>
    <lineage>
        <taxon>Bacteria</taxon>
        <taxon>Bacillati</taxon>
        <taxon>Actinomycetota</taxon>
        <taxon>Actinomycetes</taxon>
        <taxon>Bifidobacteriales</taxon>
        <taxon>Bifidobacteriaceae</taxon>
        <taxon>Bifidobacterium</taxon>
    </lineage>
</organism>
<dbReference type="AlphaFoldDB" id="A0A971CZR9"/>
<dbReference type="GO" id="GO:0016788">
    <property type="term" value="F:hydrolase activity, acting on ester bonds"/>
    <property type="evidence" value="ECO:0007669"/>
    <property type="project" value="InterPro"/>
</dbReference>
<comment type="caution">
    <text evidence="3">The sequence shown here is derived from an EMBL/GenBank/DDBJ whole genome shotgun (WGS) entry which is preliminary data.</text>
</comment>
<evidence type="ECO:0000256" key="1">
    <source>
        <dbReference type="SAM" id="MobiDB-lite"/>
    </source>
</evidence>
<evidence type="ECO:0000259" key="2">
    <source>
        <dbReference type="Pfam" id="PF07819"/>
    </source>
</evidence>
<dbReference type="InterPro" id="IPR012908">
    <property type="entry name" value="PGAP1-ab_dom-like"/>
</dbReference>
<dbReference type="InterPro" id="IPR029058">
    <property type="entry name" value="AB_hydrolase_fold"/>
</dbReference>
<accession>A0A971CZR9</accession>
<dbReference type="Pfam" id="PF07819">
    <property type="entry name" value="PGAP1"/>
    <property type="match status" value="1"/>
</dbReference>
<reference evidence="3" key="2">
    <citation type="submission" date="2020-01" db="EMBL/GenBank/DDBJ databases">
        <authorList>
            <person name="Campanaro S."/>
        </authorList>
    </citation>
    <scope>NUCLEOTIDE SEQUENCE</scope>
    <source>
        <strain evidence="3">AS01afH2WH_6</strain>
    </source>
</reference>
<protein>
    <recommendedName>
        <fullName evidence="2">GPI inositol-deacylase PGAP1-like alpha/beta domain-containing protein</fullName>
    </recommendedName>
</protein>
<name>A0A971CZR9_9BIFI</name>
<sequence length="511" mass="54357">MVMWEVAASVYGDLGQTSVNLDDIDAMAGRLNHAANRMETLGNIWSCALMQITSIRSRSALCPVLTPDSPGIDKTAASWNRTAACGTLSYTAVRHTTLNVDAMLDACSSQAVKAHELGLDCRHLTNALWDARSLYSNAEHSALMFIGQASQAFINSSPAAALVGGLLVTGGSLAYGTVCEGRFNSAYAIAGSAWAHEGVFAALGQRIARIPAFPTVEGLVSSDESNHAAARLSPLAGALSRGFQGEQLVVNRIEAEGFSSPAVHSVDTALEHLDELGNGLDSGLPHSTICIQRYRLASGERSWLVTIPGTQQDGSSPLGWAQNVQLMSSEDSQRMEAASARFVLAAMSDAGIHSRERVVLVGHSQGGLVAAAIASQQHSLYRIEHIVTAGSPVANHPIPASTWVTSVEMEDELVAALDGSANPERQDWITVRGSVRRSTSSEAEEPSDRTTPVTGSADTRESSHGMNYHRAAWRNADELGAVETHLHNLHLGELLDGTLEENLYFQGELTP</sequence>
<dbReference type="RefSeq" id="WP_273174149.1">
    <property type="nucleotide sequence ID" value="NZ_JAAXZR010000025.1"/>
</dbReference>
<dbReference type="Gene3D" id="3.40.50.1820">
    <property type="entry name" value="alpha/beta hydrolase"/>
    <property type="match status" value="1"/>
</dbReference>
<dbReference type="Proteomes" id="UP000767327">
    <property type="component" value="Unassembled WGS sequence"/>
</dbReference>
<reference evidence="3" key="1">
    <citation type="journal article" date="2020" name="Biotechnol. Biofuels">
        <title>New insights from the biogas microbiome by comprehensive genome-resolved metagenomics of nearly 1600 species originating from multiple anaerobic digesters.</title>
        <authorList>
            <person name="Campanaro S."/>
            <person name="Treu L."/>
            <person name="Rodriguez-R L.M."/>
            <person name="Kovalovszki A."/>
            <person name="Ziels R.M."/>
            <person name="Maus I."/>
            <person name="Zhu X."/>
            <person name="Kougias P.G."/>
            <person name="Basile A."/>
            <person name="Luo G."/>
            <person name="Schluter A."/>
            <person name="Konstantinidis K.T."/>
            <person name="Angelidaki I."/>
        </authorList>
    </citation>
    <scope>NUCLEOTIDE SEQUENCE</scope>
    <source>
        <strain evidence="3">AS01afH2WH_6</strain>
    </source>
</reference>
<feature type="domain" description="GPI inositol-deacylase PGAP1-like alpha/beta" evidence="2">
    <location>
        <begin position="350"/>
        <end position="405"/>
    </location>
</feature>
<feature type="region of interest" description="Disordered" evidence="1">
    <location>
        <begin position="430"/>
        <end position="464"/>
    </location>
</feature>
<gene>
    <name evidence="3" type="ORF">GXW98_07425</name>
</gene>
<evidence type="ECO:0000313" key="4">
    <source>
        <dbReference type="Proteomes" id="UP000767327"/>
    </source>
</evidence>
<evidence type="ECO:0000313" key="3">
    <source>
        <dbReference type="EMBL" id="NLT80095.1"/>
    </source>
</evidence>